<organism evidence="2 3">
    <name type="scientific">Musa troglodytarum</name>
    <name type="common">fe'i banana</name>
    <dbReference type="NCBI Taxonomy" id="320322"/>
    <lineage>
        <taxon>Eukaryota</taxon>
        <taxon>Viridiplantae</taxon>
        <taxon>Streptophyta</taxon>
        <taxon>Embryophyta</taxon>
        <taxon>Tracheophyta</taxon>
        <taxon>Spermatophyta</taxon>
        <taxon>Magnoliopsida</taxon>
        <taxon>Liliopsida</taxon>
        <taxon>Zingiberales</taxon>
        <taxon>Musaceae</taxon>
        <taxon>Musa</taxon>
    </lineage>
</organism>
<keyword evidence="3" id="KW-1185">Reference proteome</keyword>
<dbReference type="EMBL" id="CP097510">
    <property type="protein sequence ID" value="URE31348.1"/>
    <property type="molecule type" value="Genomic_DNA"/>
</dbReference>
<reference evidence="2" key="1">
    <citation type="submission" date="2022-05" db="EMBL/GenBank/DDBJ databases">
        <title>The Musa troglodytarum L. genome provides insights into the mechanism of non-climacteric behaviour and enrichment of carotenoids.</title>
        <authorList>
            <person name="Wang J."/>
        </authorList>
    </citation>
    <scope>NUCLEOTIDE SEQUENCE</scope>
    <source>
        <tissue evidence="2">Leaf</tissue>
    </source>
</reference>
<feature type="compositionally biased region" description="Acidic residues" evidence="1">
    <location>
        <begin position="54"/>
        <end position="63"/>
    </location>
</feature>
<evidence type="ECO:0000256" key="1">
    <source>
        <dbReference type="SAM" id="MobiDB-lite"/>
    </source>
</evidence>
<gene>
    <name evidence="2" type="ORF">MUK42_35699</name>
</gene>
<dbReference type="Proteomes" id="UP001055439">
    <property type="component" value="Chromosome 8"/>
</dbReference>
<feature type="region of interest" description="Disordered" evidence="1">
    <location>
        <begin position="47"/>
        <end position="66"/>
    </location>
</feature>
<evidence type="ECO:0000313" key="2">
    <source>
        <dbReference type="EMBL" id="URE31348.1"/>
    </source>
</evidence>
<sequence>MHVVRCSRDEVPPRRCLPWILHERNMHVGEAKVLTRKAAQSDLGTDDLLSLASDDSEEEGTDDMESRHIMMEDAAGDLDLNDHDGIANEDNVDLLRKDVEFVCARVDILLLFGY</sequence>
<evidence type="ECO:0000313" key="3">
    <source>
        <dbReference type="Proteomes" id="UP001055439"/>
    </source>
</evidence>
<proteinExistence type="predicted"/>
<dbReference type="AlphaFoldDB" id="A0A9E7HHQ7"/>
<protein>
    <submittedName>
        <fullName evidence="2">Uncharacterized protein</fullName>
    </submittedName>
</protein>
<accession>A0A9E7HHQ7</accession>
<name>A0A9E7HHQ7_9LILI</name>